<dbReference type="CDD" id="cd06558">
    <property type="entry name" value="crotonase-like"/>
    <property type="match status" value="1"/>
</dbReference>
<accession>A0A5B6TP61</accession>
<evidence type="ECO:0000256" key="2">
    <source>
        <dbReference type="RuleBase" id="RU003707"/>
    </source>
</evidence>
<comment type="caution">
    <text evidence="3">The sequence shown here is derived from an EMBL/GenBank/DDBJ whole genome shotgun (WGS) entry which is preliminary data.</text>
</comment>
<protein>
    <submittedName>
        <fullName evidence="3">2-(1,2-epoxy-1,2-dihydrophenyl)acetyl-CoA isomerase</fullName>
    </submittedName>
</protein>
<keyword evidence="4" id="KW-1185">Reference proteome</keyword>
<dbReference type="PANTHER" id="PTHR43459">
    <property type="entry name" value="ENOYL-COA HYDRATASE"/>
    <property type="match status" value="1"/>
</dbReference>
<name>A0A5B6TP61_9BACT</name>
<gene>
    <name evidence="3" type="ORF">FOA19_13150</name>
</gene>
<dbReference type="Pfam" id="PF00378">
    <property type="entry name" value="ECH_1"/>
    <property type="match status" value="1"/>
</dbReference>
<dbReference type="EMBL" id="VKKY01000002">
    <property type="protein sequence ID" value="KAA3438203.1"/>
    <property type="molecule type" value="Genomic_DNA"/>
</dbReference>
<dbReference type="Proteomes" id="UP000324133">
    <property type="component" value="Unassembled WGS sequence"/>
</dbReference>
<evidence type="ECO:0000313" key="3">
    <source>
        <dbReference type="EMBL" id="KAA3438203.1"/>
    </source>
</evidence>
<proteinExistence type="inferred from homology"/>
<dbReference type="PANTHER" id="PTHR43459:SF1">
    <property type="entry name" value="EG:BACN32G11.4 PROTEIN"/>
    <property type="match status" value="1"/>
</dbReference>
<dbReference type="RefSeq" id="WP_149091263.1">
    <property type="nucleotide sequence ID" value="NZ_VKKY01000002.1"/>
</dbReference>
<dbReference type="PROSITE" id="PS00166">
    <property type="entry name" value="ENOYL_COA_HYDRATASE"/>
    <property type="match status" value="1"/>
</dbReference>
<sequence length="261" mass="28267">MTHSDYIKYSLENGVATLTLNRPNVFNSFNREMALALQDHLRHCAQDEAVRAVLLTGEGKAFCAGQDLAEATGPNSMEVSEIVVQHYNPIILLLRELEKPVIAAVNGVAAGAGANLALACDLVVAKESASFIQAFSKIGLIPDSAGTYFLPRLIGLQRASALMMTGDKVSATEAMQMGMIYKTFPEDSFAAEALALAQKLASMPTKGLAYTKQLLNGTFQNSLSEQLEQEAVYQQKAGQTEDFKEGVEAFIQKRQPNFKGQ</sequence>
<dbReference type="AlphaFoldDB" id="A0A5B6TP61"/>
<evidence type="ECO:0000256" key="1">
    <source>
        <dbReference type="ARBA" id="ARBA00005254"/>
    </source>
</evidence>
<evidence type="ECO:0000313" key="4">
    <source>
        <dbReference type="Proteomes" id="UP000324133"/>
    </source>
</evidence>
<dbReference type="GO" id="GO:0016853">
    <property type="term" value="F:isomerase activity"/>
    <property type="evidence" value="ECO:0007669"/>
    <property type="project" value="UniProtKB-KW"/>
</dbReference>
<dbReference type="InterPro" id="IPR029045">
    <property type="entry name" value="ClpP/crotonase-like_dom_sf"/>
</dbReference>
<dbReference type="SUPFAM" id="SSF52096">
    <property type="entry name" value="ClpP/crotonase"/>
    <property type="match status" value="1"/>
</dbReference>
<dbReference type="InterPro" id="IPR001753">
    <property type="entry name" value="Enoyl-CoA_hydra/iso"/>
</dbReference>
<comment type="similarity">
    <text evidence="1 2">Belongs to the enoyl-CoA hydratase/isomerase family.</text>
</comment>
<keyword evidence="3" id="KW-0413">Isomerase</keyword>
<dbReference type="OrthoDB" id="9775794at2"/>
<reference evidence="3 4" key="1">
    <citation type="submission" date="2019-07" db="EMBL/GenBank/DDBJ databases">
        <title>Rufibacter sp. nov., isolated from lake sediment.</title>
        <authorList>
            <person name="Qu J.-H."/>
        </authorList>
    </citation>
    <scope>NUCLEOTIDE SEQUENCE [LARGE SCALE GENOMIC DNA]</scope>
    <source>
        <strain evidence="3 4">NBS58-1</strain>
    </source>
</reference>
<dbReference type="InterPro" id="IPR018376">
    <property type="entry name" value="Enoyl-CoA_hyd/isom_CS"/>
</dbReference>
<dbReference type="Gene3D" id="3.90.226.10">
    <property type="entry name" value="2-enoyl-CoA Hydratase, Chain A, domain 1"/>
    <property type="match status" value="1"/>
</dbReference>
<dbReference type="Gene3D" id="1.10.12.10">
    <property type="entry name" value="Lyase 2-enoyl-coa Hydratase, Chain A, domain 2"/>
    <property type="match status" value="1"/>
</dbReference>
<organism evidence="3 4">
    <name type="scientific">Rufibacter hautae</name>
    <dbReference type="NCBI Taxonomy" id="2595005"/>
    <lineage>
        <taxon>Bacteria</taxon>
        <taxon>Pseudomonadati</taxon>
        <taxon>Bacteroidota</taxon>
        <taxon>Cytophagia</taxon>
        <taxon>Cytophagales</taxon>
        <taxon>Hymenobacteraceae</taxon>
        <taxon>Rufibacter</taxon>
    </lineage>
</organism>
<dbReference type="InterPro" id="IPR014748">
    <property type="entry name" value="Enoyl-CoA_hydra_C"/>
</dbReference>